<dbReference type="AlphaFoldDB" id="A0A9Q0KUZ7"/>
<dbReference type="Gene3D" id="3.60.10.10">
    <property type="entry name" value="Endonuclease/exonuclease/phosphatase"/>
    <property type="match status" value="1"/>
</dbReference>
<dbReference type="Proteomes" id="UP001141806">
    <property type="component" value="Unassembled WGS sequence"/>
</dbReference>
<evidence type="ECO:0000313" key="2">
    <source>
        <dbReference type="Proteomes" id="UP001141806"/>
    </source>
</evidence>
<protein>
    <submittedName>
        <fullName evidence="1">Uncharacterized protein</fullName>
    </submittedName>
</protein>
<dbReference type="InterPro" id="IPR036691">
    <property type="entry name" value="Endo/exonu/phosph_ase_sf"/>
</dbReference>
<dbReference type="PANTHER" id="PTHR33710:SF71">
    <property type="entry name" value="ENDONUCLEASE_EXONUCLEASE_PHOSPHATASE DOMAIN-CONTAINING PROTEIN"/>
    <property type="match status" value="1"/>
</dbReference>
<dbReference type="PANTHER" id="PTHR33710">
    <property type="entry name" value="BNAC02G09200D PROTEIN"/>
    <property type="match status" value="1"/>
</dbReference>
<dbReference type="SUPFAM" id="SSF56219">
    <property type="entry name" value="DNase I-like"/>
    <property type="match status" value="1"/>
</dbReference>
<evidence type="ECO:0000313" key="1">
    <source>
        <dbReference type="EMBL" id="KAJ4977348.1"/>
    </source>
</evidence>
<keyword evidence="2" id="KW-1185">Reference proteome</keyword>
<reference evidence="1" key="1">
    <citation type="journal article" date="2023" name="Plant J.">
        <title>The genome of the king protea, Protea cynaroides.</title>
        <authorList>
            <person name="Chang J."/>
            <person name="Duong T.A."/>
            <person name="Schoeman C."/>
            <person name="Ma X."/>
            <person name="Roodt D."/>
            <person name="Barker N."/>
            <person name="Li Z."/>
            <person name="Van de Peer Y."/>
            <person name="Mizrachi E."/>
        </authorList>
    </citation>
    <scope>NUCLEOTIDE SEQUENCE</scope>
    <source>
        <tissue evidence="1">Young leaves</tissue>
    </source>
</reference>
<sequence>MSGDEDEGLFEDNAKKSRKRKDYSKLGKGMLTSCVENLGLVDGGFAGRKLTWCNNQEGARSIWARLDRVLLNKEWSLNNLKVQHLARLSSDHAPLLINFEASQFRNVRNAKDDVLAREHDLEVNNCDENLRKLRDAKVMYQQTLLQEETFWRQKSRVKWGDCIGSREVFSIHALKIPMNLGLRWVPQWSSSPVKDSAVGVSGFVKSPFHRMIWEIFAVSLWDKASILGEDKICPSSPSRLWPFTMDFRDWASRYIVPLFCYFYFPSVDYPG</sequence>
<organism evidence="1 2">
    <name type="scientific">Protea cynaroides</name>
    <dbReference type="NCBI Taxonomy" id="273540"/>
    <lineage>
        <taxon>Eukaryota</taxon>
        <taxon>Viridiplantae</taxon>
        <taxon>Streptophyta</taxon>
        <taxon>Embryophyta</taxon>
        <taxon>Tracheophyta</taxon>
        <taxon>Spermatophyta</taxon>
        <taxon>Magnoliopsida</taxon>
        <taxon>Proteales</taxon>
        <taxon>Proteaceae</taxon>
        <taxon>Protea</taxon>
    </lineage>
</organism>
<dbReference type="EMBL" id="JAMYWD010000003">
    <property type="protein sequence ID" value="KAJ4977348.1"/>
    <property type="molecule type" value="Genomic_DNA"/>
</dbReference>
<dbReference type="OrthoDB" id="1748430at2759"/>
<accession>A0A9Q0KUZ7</accession>
<proteinExistence type="predicted"/>
<name>A0A9Q0KUZ7_9MAGN</name>
<comment type="caution">
    <text evidence="1">The sequence shown here is derived from an EMBL/GenBank/DDBJ whole genome shotgun (WGS) entry which is preliminary data.</text>
</comment>
<gene>
    <name evidence="1" type="ORF">NE237_002454</name>
</gene>